<accession>A0AAU9TCY7</accession>
<evidence type="ECO:0000313" key="2">
    <source>
        <dbReference type="EMBL" id="CAH2084686.1"/>
    </source>
</evidence>
<comment type="caution">
    <text evidence="2">The sequence shown here is derived from an EMBL/GenBank/DDBJ whole genome shotgun (WGS) entry which is preliminary data.</text>
</comment>
<feature type="compositionally biased region" description="Low complexity" evidence="1">
    <location>
        <begin position="142"/>
        <end position="160"/>
    </location>
</feature>
<dbReference type="EMBL" id="CAKOGL010000003">
    <property type="protein sequence ID" value="CAH2084686.1"/>
    <property type="molecule type" value="Genomic_DNA"/>
</dbReference>
<keyword evidence="3" id="KW-1185">Reference proteome</keyword>
<organism evidence="2 3">
    <name type="scientific">Euphydryas editha</name>
    <name type="common">Edith's checkerspot</name>
    <dbReference type="NCBI Taxonomy" id="104508"/>
    <lineage>
        <taxon>Eukaryota</taxon>
        <taxon>Metazoa</taxon>
        <taxon>Ecdysozoa</taxon>
        <taxon>Arthropoda</taxon>
        <taxon>Hexapoda</taxon>
        <taxon>Insecta</taxon>
        <taxon>Pterygota</taxon>
        <taxon>Neoptera</taxon>
        <taxon>Endopterygota</taxon>
        <taxon>Lepidoptera</taxon>
        <taxon>Glossata</taxon>
        <taxon>Ditrysia</taxon>
        <taxon>Papilionoidea</taxon>
        <taxon>Nymphalidae</taxon>
        <taxon>Nymphalinae</taxon>
        <taxon>Euphydryas</taxon>
    </lineage>
</organism>
<protein>
    <submittedName>
        <fullName evidence="2">Uncharacterized protein</fullName>
    </submittedName>
</protein>
<dbReference type="Proteomes" id="UP001153954">
    <property type="component" value="Unassembled WGS sequence"/>
</dbReference>
<reference evidence="2" key="1">
    <citation type="submission" date="2022-03" db="EMBL/GenBank/DDBJ databases">
        <authorList>
            <person name="Tunstrom K."/>
        </authorList>
    </citation>
    <scope>NUCLEOTIDE SEQUENCE</scope>
</reference>
<feature type="region of interest" description="Disordered" evidence="1">
    <location>
        <begin position="1"/>
        <end position="41"/>
    </location>
</feature>
<sequence length="294" mass="32295">MRANLRGESVVRTPPPKQGAGSKPSPRSPPRTPSTPESYVPSESFLLLSPDFYLLSPESRENRALRELQECNRIYEFRESYPHLYLDEELEEEEEVEEVVPKANRTQNKPVTASNPVTKTSSPKPVKKLGAPKLRRSIAKWEAATSASAASKPTSTKSGAEAPWIKDKTGREGVEVYASSKKKVYEDRMAEAKASLTSGKQALTMSRNLKGEYKATLIQALEGLYRLVKEAEATLETERAPKKDGVAADAGPAQMGAGPVTVVPPDSDLRAKCDKCFCGSRGEWEEVISQENLK</sequence>
<dbReference type="AlphaFoldDB" id="A0AAU9TCY7"/>
<feature type="region of interest" description="Disordered" evidence="1">
    <location>
        <begin position="239"/>
        <end position="264"/>
    </location>
</feature>
<feature type="region of interest" description="Disordered" evidence="1">
    <location>
        <begin position="142"/>
        <end position="166"/>
    </location>
</feature>
<feature type="compositionally biased region" description="Polar residues" evidence="1">
    <location>
        <begin position="104"/>
        <end position="123"/>
    </location>
</feature>
<feature type="region of interest" description="Disordered" evidence="1">
    <location>
        <begin position="89"/>
        <end position="129"/>
    </location>
</feature>
<feature type="compositionally biased region" description="Acidic residues" evidence="1">
    <location>
        <begin position="89"/>
        <end position="98"/>
    </location>
</feature>
<name>A0AAU9TCY7_EUPED</name>
<evidence type="ECO:0000313" key="3">
    <source>
        <dbReference type="Proteomes" id="UP001153954"/>
    </source>
</evidence>
<gene>
    <name evidence="2" type="ORF">EEDITHA_LOCUS1233</name>
</gene>
<evidence type="ECO:0000256" key="1">
    <source>
        <dbReference type="SAM" id="MobiDB-lite"/>
    </source>
</evidence>
<proteinExistence type="predicted"/>